<dbReference type="PANTHER" id="PTHR30244:SF34">
    <property type="entry name" value="DTDP-4-AMINO-4,6-DIDEOXYGALACTOSE TRANSAMINASE"/>
    <property type="match status" value="1"/>
</dbReference>
<dbReference type="EC" id="2.6.1.-" evidence="3"/>
<dbReference type="RefSeq" id="WP_149498419.1">
    <property type="nucleotide sequence ID" value="NZ_CP141221.1"/>
</dbReference>
<evidence type="ECO:0000256" key="1">
    <source>
        <dbReference type="ARBA" id="ARBA00037999"/>
    </source>
</evidence>
<dbReference type="Proteomes" id="UP001239462">
    <property type="component" value="Unassembled WGS sequence"/>
</dbReference>
<dbReference type="InterPro" id="IPR000653">
    <property type="entry name" value="DegT/StrS_aminotransferase"/>
</dbReference>
<proteinExistence type="inferred from homology"/>
<dbReference type="GO" id="GO:0008483">
    <property type="term" value="F:transaminase activity"/>
    <property type="evidence" value="ECO:0007669"/>
    <property type="project" value="UniProtKB-KW"/>
</dbReference>
<dbReference type="Pfam" id="PF01041">
    <property type="entry name" value="DegT_DnrJ_EryC1"/>
    <property type="match status" value="1"/>
</dbReference>
<dbReference type="InterPro" id="IPR015421">
    <property type="entry name" value="PyrdxlP-dep_Trfase_major"/>
</dbReference>
<dbReference type="PIRSF" id="PIRSF000390">
    <property type="entry name" value="PLP_StrS"/>
    <property type="match status" value="1"/>
</dbReference>
<keyword evidence="3" id="KW-0808">Transferase</keyword>
<comment type="caution">
    <text evidence="3">The sequence shown here is derived from an EMBL/GenBank/DDBJ whole genome shotgun (WGS) entry which is preliminary data.</text>
</comment>
<dbReference type="EMBL" id="JASZZN010000011">
    <property type="protein sequence ID" value="MDM4017035.1"/>
    <property type="molecule type" value="Genomic_DNA"/>
</dbReference>
<name>A0ABT7PKP1_9BACT</name>
<evidence type="ECO:0000313" key="4">
    <source>
        <dbReference type="Proteomes" id="UP001239462"/>
    </source>
</evidence>
<sequence>MAKFADTRDKSILPVDGKNLVLFHPHVPENAIDEIADTLKTRWIGQGPKVDRFETEFRDWLGSKHHPIAVGSCTDAMHLAYVLAGVQPGDEVIVPVFTCTATSIPLLYHGVKIRFADAQAGTMNIDPGHVRSLVTEKTKAIVCVHYGGLPCDMDELQAIADECGVPLIEDAAQAVGASYRGRPVGGMSDFTAFSFQAIKHITTGDGGMLMLRDPELVDKAQRIRWFGIDRKAKQGGTWANDIYEVGYKYQMTDIGAAMGLAALKTIDQSLDQRKAILATYIDGLAGIDGLEVVGANSNDRVHAAWLCTVLVDRRQDLERKLRDARIESGQVHFRNDRYSVFAPFREGELPNMNAMENRYLVLPLHTHMDVDDAKRVCDVIKSGW</sequence>
<dbReference type="CDD" id="cd00616">
    <property type="entry name" value="AHBA_syn"/>
    <property type="match status" value="1"/>
</dbReference>
<gene>
    <name evidence="3" type="ORF">QTN89_16420</name>
</gene>
<protein>
    <submittedName>
        <fullName evidence="3">DegT/DnrJ/EryC1/StrS family aminotransferase</fullName>
        <ecNumber evidence="3">2.6.1.-</ecNumber>
    </submittedName>
</protein>
<keyword evidence="2" id="KW-0663">Pyridoxal phosphate</keyword>
<evidence type="ECO:0000256" key="2">
    <source>
        <dbReference type="RuleBase" id="RU004508"/>
    </source>
</evidence>
<dbReference type="InterPro" id="IPR015424">
    <property type="entry name" value="PyrdxlP-dep_Trfase"/>
</dbReference>
<organism evidence="3 4">
    <name type="scientific">Roseiconus lacunae</name>
    <dbReference type="NCBI Taxonomy" id="2605694"/>
    <lineage>
        <taxon>Bacteria</taxon>
        <taxon>Pseudomonadati</taxon>
        <taxon>Planctomycetota</taxon>
        <taxon>Planctomycetia</taxon>
        <taxon>Pirellulales</taxon>
        <taxon>Pirellulaceae</taxon>
        <taxon>Roseiconus</taxon>
    </lineage>
</organism>
<accession>A0ABT7PKP1</accession>
<dbReference type="PANTHER" id="PTHR30244">
    <property type="entry name" value="TRANSAMINASE"/>
    <property type="match status" value="1"/>
</dbReference>
<evidence type="ECO:0000313" key="3">
    <source>
        <dbReference type="EMBL" id="MDM4017035.1"/>
    </source>
</evidence>
<dbReference type="Gene3D" id="3.90.1150.10">
    <property type="entry name" value="Aspartate Aminotransferase, domain 1"/>
    <property type="match status" value="1"/>
</dbReference>
<keyword evidence="4" id="KW-1185">Reference proteome</keyword>
<keyword evidence="3" id="KW-0032">Aminotransferase</keyword>
<dbReference type="Gene3D" id="3.40.640.10">
    <property type="entry name" value="Type I PLP-dependent aspartate aminotransferase-like (Major domain)"/>
    <property type="match status" value="1"/>
</dbReference>
<dbReference type="InterPro" id="IPR015422">
    <property type="entry name" value="PyrdxlP-dep_Trfase_small"/>
</dbReference>
<comment type="similarity">
    <text evidence="1 2">Belongs to the DegT/DnrJ/EryC1 family.</text>
</comment>
<reference evidence="3 4" key="1">
    <citation type="submission" date="2023-06" db="EMBL/GenBank/DDBJ databases">
        <title>Roseiconus lacunae JC819 isolated from Gulf of Mannar region, Tamil Nadu.</title>
        <authorList>
            <person name="Pk S."/>
            <person name="Ch S."/>
            <person name="Ch V.R."/>
        </authorList>
    </citation>
    <scope>NUCLEOTIDE SEQUENCE [LARGE SCALE GENOMIC DNA]</scope>
    <source>
        <strain evidence="3 4">JC819</strain>
    </source>
</reference>
<dbReference type="SUPFAM" id="SSF53383">
    <property type="entry name" value="PLP-dependent transferases"/>
    <property type="match status" value="1"/>
</dbReference>